<dbReference type="OrthoDB" id="695001at2759"/>
<dbReference type="PROSITE" id="PS51257">
    <property type="entry name" value="PROKAR_LIPOPROTEIN"/>
    <property type="match status" value="1"/>
</dbReference>
<keyword evidence="1" id="KW-0472">Membrane</keyword>
<reference evidence="2" key="1">
    <citation type="journal article" date="2012" name="Nat. Biotechnol.">
        <title>Reference genome sequence of the model plant Setaria.</title>
        <authorList>
            <person name="Bennetzen J.L."/>
            <person name="Schmutz J."/>
            <person name="Wang H."/>
            <person name="Percifield R."/>
            <person name="Hawkins J."/>
            <person name="Pontaroli A.C."/>
            <person name="Estep M."/>
            <person name="Feng L."/>
            <person name="Vaughn J.N."/>
            <person name="Grimwood J."/>
            <person name="Jenkins J."/>
            <person name="Barry K."/>
            <person name="Lindquist E."/>
            <person name="Hellsten U."/>
            <person name="Deshpande S."/>
            <person name="Wang X."/>
            <person name="Wu X."/>
            <person name="Mitros T."/>
            <person name="Triplett J."/>
            <person name="Yang X."/>
            <person name="Ye C.Y."/>
            <person name="Mauro-Herrera M."/>
            <person name="Wang L."/>
            <person name="Li P."/>
            <person name="Sharma M."/>
            <person name="Sharma R."/>
            <person name="Ronald P.C."/>
            <person name="Panaud O."/>
            <person name="Kellogg E.A."/>
            <person name="Brutnell T.P."/>
            <person name="Doust A.N."/>
            <person name="Tuskan G.A."/>
            <person name="Rokhsar D."/>
            <person name="Devos K.M."/>
        </authorList>
    </citation>
    <scope>NUCLEOTIDE SEQUENCE [LARGE SCALE GENOMIC DNA]</scope>
    <source>
        <strain evidence="2">Yugu1</strain>
    </source>
</reference>
<feature type="transmembrane region" description="Helical" evidence="1">
    <location>
        <begin position="35"/>
        <end position="55"/>
    </location>
</feature>
<dbReference type="AlphaFoldDB" id="A0A368Q3R6"/>
<organism evidence="2">
    <name type="scientific">Setaria italica</name>
    <name type="common">Foxtail millet</name>
    <name type="synonym">Panicum italicum</name>
    <dbReference type="NCBI Taxonomy" id="4555"/>
    <lineage>
        <taxon>Eukaryota</taxon>
        <taxon>Viridiplantae</taxon>
        <taxon>Streptophyta</taxon>
        <taxon>Embryophyta</taxon>
        <taxon>Tracheophyta</taxon>
        <taxon>Spermatophyta</taxon>
        <taxon>Magnoliopsida</taxon>
        <taxon>Liliopsida</taxon>
        <taxon>Poales</taxon>
        <taxon>Poaceae</taxon>
        <taxon>PACMAD clade</taxon>
        <taxon>Panicoideae</taxon>
        <taxon>Panicodae</taxon>
        <taxon>Paniceae</taxon>
        <taxon>Cenchrinae</taxon>
        <taxon>Setaria</taxon>
    </lineage>
</organism>
<accession>A0A368Q3R6</accession>
<proteinExistence type="predicted"/>
<keyword evidence="1" id="KW-1133">Transmembrane helix</keyword>
<sequence>MQQKNYSGLATHERIIKHVNSGTTVHGTMGCTADVLYCCCALLTVAFIGWIVVAVKYACVVPFRASVDEASLARLALTAPGGNGTLPAASLAYDLALVVSLRRNSRAVVGVLSRAAPLDAELRFLGRPFARARLAGAGCGPAIRYLGKTMVYRLAWKGESATPAPRPNEVAAFARESAAGVFELQLVVAGEFKCTVRSRWYRIRVSCALRLSVSTTAAPAPIARVECAS</sequence>
<dbReference type="EMBL" id="CM003529">
    <property type="protein sequence ID" value="RCV12559.1"/>
    <property type="molecule type" value="Genomic_DNA"/>
</dbReference>
<gene>
    <name evidence="2" type="ORF">SETIT_2G278700v2</name>
</gene>
<evidence type="ECO:0000256" key="1">
    <source>
        <dbReference type="SAM" id="Phobius"/>
    </source>
</evidence>
<evidence type="ECO:0000313" key="2">
    <source>
        <dbReference type="EMBL" id="RCV12559.1"/>
    </source>
</evidence>
<evidence type="ECO:0008006" key="3">
    <source>
        <dbReference type="Google" id="ProtNLM"/>
    </source>
</evidence>
<protein>
    <recommendedName>
        <fullName evidence="3">Late embryogenesis abundant protein LEA-2 subgroup domain-containing protein</fullName>
    </recommendedName>
</protein>
<reference evidence="2" key="2">
    <citation type="submission" date="2015-07" db="EMBL/GenBank/DDBJ databases">
        <authorList>
            <person name="Noorani M."/>
        </authorList>
    </citation>
    <scope>NUCLEOTIDE SEQUENCE</scope>
    <source>
        <strain evidence="2">Yugu1</strain>
    </source>
</reference>
<dbReference type="STRING" id="4555.A0A368Q3R6"/>
<keyword evidence="1" id="KW-0812">Transmembrane</keyword>
<name>A0A368Q3R6_SETIT</name>